<dbReference type="InterPro" id="IPR041242">
    <property type="entry name" value="HNHc_6"/>
</dbReference>
<accession>A0A0R1LLW1</accession>
<evidence type="ECO:0008006" key="3">
    <source>
        <dbReference type="Google" id="ProtNLM"/>
    </source>
</evidence>
<dbReference type="STRING" id="1423715.FD25_GL002049"/>
<reference evidence="1 2" key="1">
    <citation type="journal article" date="2015" name="Genome Announc.">
        <title>Expanding the biotechnology potential of lactobacilli through comparative genomics of 213 strains and associated genera.</title>
        <authorList>
            <person name="Sun Z."/>
            <person name="Harris H.M."/>
            <person name="McCann A."/>
            <person name="Guo C."/>
            <person name="Argimon S."/>
            <person name="Zhang W."/>
            <person name="Yang X."/>
            <person name="Jeffery I.B."/>
            <person name="Cooney J.C."/>
            <person name="Kagawa T.F."/>
            <person name="Liu W."/>
            <person name="Song Y."/>
            <person name="Salvetti E."/>
            <person name="Wrobel A."/>
            <person name="Rasinkangas P."/>
            <person name="Parkhill J."/>
            <person name="Rea M.C."/>
            <person name="O'Sullivan O."/>
            <person name="Ritari J."/>
            <person name="Douillard F.P."/>
            <person name="Paul Ross R."/>
            <person name="Yang R."/>
            <person name="Briner A.E."/>
            <person name="Felis G.E."/>
            <person name="de Vos W.M."/>
            <person name="Barrangou R."/>
            <person name="Klaenhammer T.R."/>
            <person name="Caufield P.W."/>
            <person name="Cui Y."/>
            <person name="Zhang H."/>
            <person name="O'Toole P.W."/>
        </authorList>
    </citation>
    <scope>NUCLEOTIDE SEQUENCE [LARGE SCALE GENOMIC DNA]</scope>
    <source>
        <strain evidence="1 2">DSM 19394</strain>
    </source>
</reference>
<comment type="caution">
    <text evidence="1">The sequence shown here is derived from an EMBL/GenBank/DDBJ whole genome shotgun (WGS) entry which is preliminary data.</text>
</comment>
<dbReference type="EMBL" id="AZDV01000003">
    <property type="protein sequence ID" value="KRK96552.1"/>
    <property type="molecule type" value="Genomic_DNA"/>
</dbReference>
<protein>
    <recommendedName>
        <fullName evidence="3">Phage protein</fullName>
    </recommendedName>
</protein>
<evidence type="ECO:0000313" key="2">
    <source>
        <dbReference type="Proteomes" id="UP000051955"/>
    </source>
</evidence>
<dbReference type="AlphaFoldDB" id="A0A0R1LLW1"/>
<gene>
    <name evidence="1" type="ORF">FD25_GL002049</name>
</gene>
<dbReference type="RefSeq" id="WP_057800897.1">
    <property type="nucleotide sequence ID" value="NZ_AZDV01000003.1"/>
</dbReference>
<proteinExistence type="predicted"/>
<dbReference type="OrthoDB" id="1665841at2"/>
<sequence>MKLFGKIRKLFKNHYLIIDLSDVDPPTRRLIEANLGQLAEINFDDGRHITVDQRRKIYAMIGEIDRWCGNYIEEITKKQLKRMFALRQGLYEDFSLSDCSIEMASRFIEFLLEFCFSNGVPFAGHTVDAIREQYGWDYYCLKYHCCMICGRPADIAHVHAVGIGRNREHISHIGNYVMALCRDHHQEQHQVGIYTFMKDNQLKGIKVTEEIAEMLTLGNWRQERGENIYSTEE</sequence>
<name>A0A0R1LLW1_9LACO</name>
<evidence type="ECO:0000313" key="1">
    <source>
        <dbReference type="EMBL" id="KRK96552.1"/>
    </source>
</evidence>
<keyword evidence="2" id="KW-1185">Reference proteome</keyword>
<organism evidence="1 2">
    <name type="scientific">Levilactobacillus acidifarinae DSM 19394 = JCM 15949</name>
    <dbReference type="NCBI Taxonomy" id="1423715"/>
    <lineage>
        <taxon>Bacteria</taxon>
        <taxon>Bacillati</taxon>
        <taxon>Bacillota</taxon>
        <taxon>Bacilli</taxon>
        <taxon>Lactobacillales</taxon>
        <taxon>Lactobacillaceae</taxon>
        <taxon>Levilactobacillus</taxon>
    </lineage>
</organism>
<dbReference type="Proteomes" id="UP000051955">
    <property type="component" value="Unassembled WGS sequence"/>
</dbReference>
<dbReference type="PATRIC" id="fig|1423715.3.peg.2105"/>
<dbReference type="Pfam" id="PF16784">
    <property type="entry name" value="HNHc_6"/>
    <property type="match status" value="1"/>
</dbReference>